<evidence type="ECO:0000313" key="2">
    <source>
        <dbReference type="EMBL" id="MDW5594389.1"/>
    </source>
</evidence>
<dbReference type="PANTHER" id="PTHR35868:SF4">
    <property type="entry name" value="DUF2804 DOMAIN-CONTAINING PROTEIN"/>
    <property type="match status" value="1"/>
</dbReference>
<dbReference type="InterPro" id="IPR021243">
    <property type="entry name" value="DUF2804"/>
</dbReference>
<proteinExistence type="predicted"/>
<dbReference type="EMBL" id="JAWSTH010000016">
    <property type="protein sequence ID" value="MDW5594389.1"/>
    <property type="molecule type" value="Genomic_DNA"/>
</dbReference>
<name>A0ABU4HNU4_9ACTN</name>
<protein>
    <submittedName>
        <fullName evidence="2">DUF2804 family protein</fullName>
    </submittedName>
</protein>
<accession>A0ABU4HNU4</accession>
<reference evidence="3" key="1">
    <citation type="submission" date="2023-07" db="EMBL/GenBank/DDBJ databases">
        <title>Conexibacter stalactiti sp. nov., isolated from stalactites in a lava cave and emended description of the genus Conexibacter.</title>
        <authorList>
            <person name="Lee S.D."/>
        </authorList>
    </citation>
    <scope>NUCLEOTIDE SEQUENCE [LARGE SCALE GENOMIC DNA]</scope>
    <source>
        <strain evidence="3">KCTC 39840</strain>
    </source>
</reference>
<comment type="caution">
    <text evidence="2">The sequence shown here is derived from an EMBL/GenBank/DDBJ whole genome shotgun (WGS) entry which is preliminary data.</text>
</comment>
<evidence type="ECO:0000313" key="3">
    <source>
        <dbReference type="Proteomes" id="UP001284601"/>
    </source>
</evidence>
<sequence length="325" mass="34321">MASSTDDPRVVPGGISDPVVADARAGAGTPEGGATAVSPGPFGPFRGRYGAARPAPLAQLALPPSRMPVRRGARPLKQWRYVGVYGEQLMLCVGAVRVGLAHQSFWAVWSRACEARLRERTRLSRGGVELAMDRPGRVRVRDGGVEIDLLLDEVDGVETICPHGGAYAWTRKQGGVRAHGEVVLDGVAHAVDALAVVDDSAGYHARHTAWRWSAGVGTTADGRSAAWNLVDGINDPVSGSERTVWLDGVPVETAPATFAHDLSAVATADGADLRFAAEATRSRDENLLLVRSSYRQPFGTFGGTLPGGVLLASGYGVMEQHTAVW</sequence>
<feature type="region of interest" description="Disordered" evidence="1">
    <location>
        <begin position="1"/>
        <end position="40"/>
    </location>
</feature>
<feature type="compositionally biased region" description="Low complexity" evidence="1">
    <location>
        <begin position="23"/>
        <end position="40"/>
    </location>
</feature>
<reference evidence="2 3" key="2">
    <citation type="submission" date="2023-10" db="EMBL/GenBank/DDBJ databases">
        <authorList>
            <person name="Han X.F."/>
        </authorList>
    </citation>
    <scope>NUCLEOTIDE SEQUENCE [LARGE SCALE GENOMIC DNA]</scope>
    <source>
        <strain evidence="2 3">KCTC 39840</strain>
    </source>
</reference>
<keyword evidence="3" id="KW-1185">Reference proteome</keyword>
<dbReference type="SUPFAM" id="SSF159245">
    <property type="entry name" value="AttH-like"/>
    <property type="match status" value="1"/>
</dbReference>
<organism evidence="2 3">
    <name type="scientific">Conexibacter stalactiti</name>
    <dbReference type="NCBI Taxonomy" id="1940611"/>
    <lineage>
        <taxon>Bacteria</taxon>
        <taxon>Bacillati</taxon>
        <taxon>Actinomycetota</taxon>
        <taxon>Thermoleophilia</taxon>
        <taxon>Solirubrobacterales</taxon>
        <taxon>Conexibacteraceae</taxon>
        <taxon>Conexibacter</taxon>
    </lineage>
</organism>
<evidence type="ECO:0000256" key="1">
    <source>
        <dbReference type="SAM" id="MobiDB-lite"/>
    </source>
</evidence>
<dbReference type="Pfam" id="PF10974">
    <property type="entry name" value="DUF2804"/>
    <property type="match status" value="1"/>
</dbReference>
<gene>
    <name evidence="2" type="ORF">R7226_08580</name>
</gene>
<dbReference type="RefSeq" id="WP_318596660.1">
    <property type="nucleotide sequence ID" value="NZ_JAWSTH010000016.1"/>
</dbReference>
<dbReference type="Proteomes" id="UP001284601">
    <property type="component" value="Unassembled WGS sequence"/>
</dbReference>
<dbReference type="PANTHER" id="PTHR35868">
    <property type="entry name" value="DUF2804 DOMAIN-CONTAINING PROTEIN-RELATED"/>
    <property type="match status" value="1"/>
</dbReference>